<dbReference type="PATRIC" id="fig|1121939.11.peg.2029"/>
<accession>S2LCU5</accession>
<reference evidence="2 3" key="1">
    <citation type="journal article" date="2013" name="Genome Announc.">
        <title>Draft genome sequence of the moderately halophilic gammaproteobacterium Halomonas anticariensis FP35.</title>
        <authorList>
            <person name="Tahrioui A."/>
            <person name="Quesada E."/>
            <person name="Llamas I."/>
        </authorList>
    </citation>
    <scope>NUCLEOTIDE SEQUENCE [LARGE SCALE GENOMIC DNA]</scope>
    <source>
        <strain evidence="3">DSM 16096 / CECT 5854 / LMG 22089 / FP35</strain>
    </source>
</reference>
<name>S2LCU5_LITA3</name>
<proteinExistence type="predicted"/>
<dbReference type="RefSeq" id="WP_016416537.1">
    <property type="nucleotide sequence ID" value="NZ_KE332388.1"/>
</dbReference>
<dbReference type="PROSITE" id="PS51257">
    <property type="entry name" value="PROKAR_LIPOPROTEIN"/>
    <property type="match status" value="1"/>
</dbReference>
<dbReference type="AlphaFoldDB" id="S2LCU5"/>
<keyword evidence="3" id="KW-1185">Reference proteome</keyword>
<organism evidence="2 3">
    <name type="scientific">Litchfieldella anticariensis (strain DSM 16096 / CECT 5854 / CIP 108499 / LMG 22089 / FP35)</name>
    <name type="common">Halomonas anticariensis</name>
    <dbReference type="NCBI Taxonomy" id="1121939"/>
    <lineage>
        <taxon>Bacteria</taxon>
        <taxon>Pseudomonadati</taxon>
        <taxon>Pseudomonadota</taxon>
        <taxon>Gammaproteobacteria</taxon>
        <taxon>Oceanospirillales</taxon>
        <taxon>Halomonadaceae</taxon>
        <taxon>Litchfieldella</taxon>
    </lineage>
</organism>
<dbReference type="eggNOG" id="ENOG5033N2E">
    <property type="taxonomic scope" value="Bacteria"/>
</dbReference>
<evidence type="ECO:0000256" key="1">
    <source>
        <dbReference type="SAM" id="MobiDB-lite"/>
    </source>
</evidence>
<sequence length="199" mass="21295">MRAWDSWLRSFSFVLVISWALTGCGGDGGNSSSNNEEEETATSMDDLPDEGEPTGAEVNEEKKPEVAPFSEPVEITAEGDQLADRRLRVEGQTNLPDETELLIVVERQTSGVRWRIRTSVDGGHFSAEPFGPGSGLPDGEYSITVSVQPASVQPQSVRAVIGEQGEHLSGPLTSKSRHRGTTAEYSTSFTAGTEPGIGT</sequence>
<evidence type="ECO:0000313" key="3">
    <source>
        <dbReference type="Proteomes" id="UP000014463"/>
    </source>
</evidence>
<feature type="compositionally biased region" description="Acidic residues" evidence="1">
    <location>
        <begin position="35"/>
        <end position="52"/>
    </location>
</feature>
<comment type="caution">
    <text evidence="2">The sequence shown here is derived from an EMBL/GenBank/DDBJ whole genome shotgun (WGS) entry which is preliminary data.</text>
</comment>
<evidence type="ECO:0000313" key="2">
    <source>
        <dbReference type="EMBL" id="EPC02601.1"/>
    </source>
</evidence>
<feature type="region of interest" description="Disordered" evidence="1">
    <location>
        <begin position="25"/>
        <end position="82"/>
    </location>
</feature>
<dbReference type="EMBL" id="ASTJ01000024">
    <property type="protein sequence ID" value="EPC02601.1"/>
    <property type="molecule type" value="Genomic_DNA"/>
</dbReference>
<feature type="region of interest" description="Disordered" evidence="1">
    <location>
        <begin position="164"/>
        <end position="199"/>
    </location>
</feature>
<dbReference type="Proteomes" id="UP000014463">
    <property type="component" value="Unassembled WGS sequence"/>
</dbReference>
<protein>
    <submittedName>
        <fullName evidence="2">Uncharacterized protein</fullName>
    </submittedName>
</protein>
<gene>
    <name evidence="2" type="ORF">L861_09670</name>
</gene>
<dbReference type="OrthoDB" id="6167035at2"/>